<dbReference type="InterPro" id="IPR009056">
    <property type="entry name" value="Cyt_c-like_dom"/>
</dbReference>
<dbReference type="RefSeq" id="WP_009850624.1">
    <property type="nucleotide sequence ID" value="NZ_DS022295.1"/>
</dbReference>
<dbReference type="HOGENOM" id="CLU_146035_0_0_0"/>
<dbReference type="InParanoid" id="Q0F2E5"/>
<accession>Q0F2E5</accession>
<dbReference type="AlphaFoldDB" id="Q0F2E5"/>
<dbReference type="GO" id="GO:0009055">
    <property type="term" value="F:electron transfer activity"/>
    <property type="evidence" value="ECO:0007669"/>
    <property type="project" value="InterPro"/>
</dbReference>
<keyword evidence="3 4" id="KW-0408">Iron</keyword>
<evidence type="ECO:0000256" key="2">
    <source>
        <dbReference type="ARBA" id="ARBA00022723"/>
    </source>
</evidence>
<protein>
    <submittedName>
        <fullName evidence="7">Cytochrome c-type protein Shp</fullName>
    </submittedName>
</protein>
<sequence>MKYIYALTLLLISSAAVASEAVVQERLGQYRTQGAGDFDAARGQTLWQQEHMQVKLGKQVNCASCHSANLQQAGKHMRTGKRIEPMAPSVNPDRLNDAEKIEKWFTRNCKWTWGRECTAQEKGDILTFLQSK</sequence>
<evidence type="ECO:0000313" key="8">
    <source>
        <dbReference type="Proteomes" id="UP000005297"/>
    </source>
</evidence>
<evidence type="ECO:0000256" key="3">
    <source>
        <dbReference type="ARBA" id="ARBA00023004"/>
    </source>
</evidence>
<keyword evidence="1 4" id="KW-0349">Heme</keyword>
<dbReference type="InterPro" id="IPR036909">
    <property type="entry name" value="Cyt_c-like_dom_sf"/>
</dbReference>
<dbReference type="GO" id="GO:0046872">
    <property type="term" value="F:metal ion binding"/>
    <property type="evidence" value="ECO:0007669"/>
    <property type="project" value="UniProtKB-KW"/>
</dbReference>
<reference evidence="7 8" key="1">
    <citation type="submission" date="2006-09" db="EMBL/GenBank/DDBJ databases">
        <authorList>
            <person name="Emerson D."/>
            <person name="Ferriera S."/>
            <person name="Johnson J."/>
            <person name="Kravitz S."/>
            <person name="Halpern A."/>
            <person name="Remington K."/>
            <person name="Beeson K."/>
            <person name="Tran B."/>
            <person name="Rogers Y.-H."/>
            <person name="Friedman R."/>
            <person name="Venter J.C."/>
        </authorList>
    </citation>
    <scope>NUCLEOTIDE SEQUENCE [LARGE SCALE GENOMIC DNA]</scope>
    <source>
        <strain evidence="7 8">PV-1</strain>
    </source>
</reference>
<comment type="caution">
    <text evidence="7">The sequence shown here is derived from an EMBL/GenBank/DDBJ whole genome shotgun (WGS) entry which is preliminary data.</text>
</comment>
<dbReference type="eggNOG" id="COG2010">
    <property type="taxonomic scope" value="Bacteria"/>
</dbReference>
<dbReference type="SUPFAM" id="SSF46626">
    <property type="entry name" value="Cytochrome c"/>
    <property type="match status" value="1"/>
</dbReference>
<keyword evidence="8" id="KW-1185">Reference proteome</keyword>
<dbReference type="STRING" id="314344.AL013_01425"/>
<dbReference type="GO" id="GO:0020037">
    <property type="term" value="F:heme binding"/>
    <property type="evidence" value="ECO:0007669"/>
    <property type="project" value="InterPro"/>
</dbReference>
<dbReference type="Gene3D" id="1.10.760.10">
    <property type="entry name" value="Cytochrome c-like domain"/>
    <property type="match status" value="1"/>
</dbReference>
<evidence type="ECO:0000259" key="6">
    <source>
        <dbReference type="PROSITE" id="PS51007"/>
    </source>
</evidence>
<evidence type="ECO:0000256" key="5">
    <source>
        <dbReference type="SAM" id="SignalP"/>
    </source>
</evidence>
<feature type="signal peptide" evidence="5">
    <location>
        <begin position="1"/>
        <end position="18"/>
    </location>
</feature>
<feature type="chain" id="PRO_5004171516" evidence="5">
    <location>
        <begin position="19"/>
        <end position="132"/>
    </location>
</feature>
<keyword evidence="2 4" id="KW-0479">Metal-binding</keyword>
<dbReference type="Pfam" id="PF09086">
    <property type="entry name" value="DUF1924"/>
    <property type="match status" value="1"/>
</dbReference>
<evidence type="ECO:0000313" key="7">
    <source>
        <dbReference type="EMBL" id="EAU55605.1"/>
    </source>
</evidence>
<proteinExistence type="predicted"/>
<dbReference type="EMBL" id="AATS01000002">
    <property type="protein sequence ID" value="EAU55605.1"/>
    <property type="molecule type" value="Genomic_DNA"/>
</dbReference>
<gene>
    <name evidence="7" type="ORF">SPV1_01617</name>
</gene>
<organism evidence="7 8">
    <name type="scientific">Mariprofundus ferrooxydans PV-1</name>
    <dbReference type="NCBI Taxonomy" id="314345"/>
    <lineage>
        <taxon>Bacteria</taxon>
        <taxon>Pseudomonadati</taxon>
        <taxon>Pseudomonadota</taxon>
        <taxon>Candidatius Mariprofundia</taxon>
        <taxon>Mariprofundales</taxon>
        <taxon>Mariprofundaceae</taxon>
        <taxon>Mariprofundus</taxon>
    </lineage>
</organism>
<feature type="domain" description="Cytochrome c" evidence="6">
    <location>
        <begin position="38"/>
        <end position="132"/>
    </location>
</feature>
<dbReference type="InterPro" id="IPR015170">
    <property type="entry name" value="DUF1924_SHP"/>
</dbReference>
<dbReference type="Proteomes" id="UP000005297">
    <property type="component" value="Unassembled WGS sequence"/>
</dbReference>
<name>Q0F2E5_9PROT</name>
<dbReference type="OrthoDB" id="5295318at2"/>
<dbReference type="PROSITE" id="PS51007">
    <property type="entry name" value="CYTC"/>
    <property type="match status" value="1"/>
</dbReference>
<keyword evidence="5" id="KW-0732">Signal</keyword>
<evidence type="ECO:0000256" key="4">
    <source>
        <dbReference type="PROSITE-ProRule" id="PRU00433"/>
    </source>
</evidence>
<evidence type="ECO:0000256" key="1">
    <source>
        <dbReference type="ARBA" id="ARBA00022617"/>
    </source>
</evidence>